<reference evidence="2" key="1">
    <citation type="submission" date="2020-05" db="UniProtKB">
        <authorList>
            <consortium name="EnsemblMetazoa"/>
        </authorList>
    </citation>
    <scope>IDENTIFICATION</scope>
    <source>
        <strain evidence="2">TTRI</strain>
    </source>
</reference>
<proteinExistence type="predicted"/>
<evidence type="ECO:0000256" key="1">
    <source>
        <dbReference type="SAM" id="MobiDB-lite"/>
    </source>
</evidence>
<dbReference type="EnsemblMetazoa" id="GAUT011278-RA">
    <property type="protein sequence ID" value="GAUT011278-PA"/>
    <property type="gene ID" value="GAUT011278"/>
</dbReference>
<organism evidence="2 3">
    <name type="scientific">Glossina austeni</name>
    <name type="common">Savannah tsetse fly</name>
    <dbReference type="NCBI Taxonomy" id="7395"/>
    <lineage>
        <taxon>Eukaryota</taxon>
        <taxon>Metazoa</taxon>
        <taxon>Ecdysozoa</taxon>
        <taxon>Arthropoda</taxon>
        <taxon>Hexapoda</taxon>
        <taxon>Insecta</taxon>
        <taxon>Pterygota</taxon>
        <taxon>Neoptera</taxon>
        <taxon>Endopterygota</taxon>
        <taxon>Diptera</taxon>
        <taxon>Brachycera</taxon>
        <taxon>Muscomorpha</taxon>
        <taxon>Hippoboscoidea</taxon>
        <taxon>Glossinidae</taxon>
        <taxon>Glossina</taxon>
    </lineage>
</organism>
<keyword evidence="3" id="KW-1185">Reference proteome</keyword>
<feature type="region of interest" description="Disordered" evidence="1">
    <location>
        <begin position="96"/>
        <end position="119"/>
    </location>
</feature>
<evidence type="ECO:0000313" key="3">
    <source>
        <dbReference type="Proteomes" id="UP000078200"/>
    </source>
</evidence>
<name>A0A1A9UPK2_GLOAU</name>
<sequence>MNVLIEAKNITTKLYSLQQSTLPLNLMHNNRLTQFLQKPLSKHDFVANYHIKNVLLWKTQMGTKPSNSPLQGNDALIKRETIRTMDNRSIREPIDSVMCSNSSYGQPLKTGSPHQRAIN</sequence>
<dbReference type="Proteomes" id="UP000078200">
    <property type="component" value="Unassembled WGS sequence"/>
</dbReference>
<accession>A0A1A9UPK2</accession>
<dbReference type="VEuPathDB" id="VectorBase:GAUT011278"/>
<protein>
    <submittedName>
        <fullName evidence="2">Uncharacterized protein</fullName>
    </submittedName>
</protein>
<dbReference type="AlphaFoldDB" id="A0A1A9UPK2"/>
<evidence type="ECO:0000313" key="2">
    <source>
        <dbReference type="EnsemblMetazoa" id="GAUT011278-PA"/>
    </source>
</evidence>